<evidence type="ECO:0000313" key="13">
    <source>
        <dbReference type="Proteomes" id="UP001369082"/>
    </source>
</evidence>
<gene>
    <name evidence="12" type="ORF">V6256_06730</name>
</gene>
<evidence type="ECO:0000256" key="6">
    <source>
        <dbReference type="ARBA" id="ARBA00023125"/>
    </source>
</evidence>
<feature type="domain" description="Response regulatory" evidence="11">
    <location>
        <begin position="5"/>
        <end position="123"/>
    </location>
</feature>
<accession>A0ABU9GPP7</accession>
<dbReference type="EMBL" id="JBAKAZ010000019">
    <property type="protein sequence ID" value="MEL0629298.1"/>
    <property type="molecule type" value="Genomic_DNA"/>
</dbReference>
<evidence type="ECO:0000256" key="1">
    <source>
        <dbReference type="ARBA" id="ARBA00004496"/>
    </source>
</evidence>
<evidence type="ECO:0000256" key="3">
    <source>
        <dbReference type="ARBA" id="ARBA00022553"/>
    </source>
</evidence>
<keyword evidence="4 9" id="KW-0902">Two-component regulatory system</keyword>
<dbReference type="InterPro" id="IPR001789">
    <property type="entry name" value="Sig_transdc_resp-reg_receiver"/>
</dbReference>
<dbReference type="InterPro" id="IPR011006">
    <property type="entry name" value="CheY-like_superfamily"/>
</dbReference>
<evidence type="ECO:0000256" key="10">
    <source>
        <dbReference type="PROSITE-ProRule" id="PRU00169"/>
    </source>
</evidence>
<dbReference type="InterPro" id="IPR024187">
    <property type="entry name" value="Sig_transdc_resp-reg_cit/mal"/>
</dbReference>
<evidence type="ECO:0000256" key="9">
    <source>
        <dbReference type="PIRNR" id="PIRNR006171"/>
    </source>
</evidence>
<keyword evidence="6 9" id="KW-0238">DNA-binding</keyword>
<feature type="modified residue" description="4-aspartylphosphate" evidence="10">
    <location>
        <position position="56"/>
    </location>
</feature>
<dbReference type="PANTHER" id="PTHR45526">
    <property type="entry name" value="TRANSCRIPTIONAL REGULATORY PROTEIN DPIA"/>
    <property type="match status" value="1"/>
</dbReference>
<dbReference type="InterPro" id="IPR051271">
    <property type="entry name" value="2C-system_Tx_regulators"/>
</dbReference>
<dbReference type="RefSeq" id="WP_341597309.1">
    <property type="nucleotide sequence ID" value="NZ_JBAKAZ010000019.1"/>
</dbReference>
<dbReference type="Gene3D" id="3.40.50.2300">
    <property type="match status" value="1"/>
</dbReference>
<dbReference type="SUPFAM" id="SSF52172">
    <property type="entry name" value="CheY-like"/>
    <property type="match status" value="1"/>
</dbReference>
<dbReference type="SMART" id="SM00448">
    <property type="entry name" value="REC"/>
    <property type="match status" value="1"/>
</dbReference>
<dbReference type="PANTHER" id="PTHR45526:SF1">
    <property type="entry name" value="TRANSCRIPTIONAL REGULATORY PROTEIN DCUR-RELATED"/>
    <property type="match status" value="1"/>
</dbReference>
<comment type="subcellular location">
    <subcellularLocation>
        <location evidence="1 9">Cytoplasm</location>
    </subcellularLocation>
</comment>
<evidence type="ECO:0000256" key="2">
    <source>
        <dbReference type="ARBA" id="ARBA00022490"/>
    </source>
</evidence>
<evidence type="ECO:0000256" key="5">
    <source>
        <dbReference type="ARBA" id="ARBA00023015"/>
    </source>
</evidence>
<sequence>MDKIDVLIVEDDAKIAQTHSEILRQTARFNPIGIAETMQMARTMIKIHKPNIILLDNYLPDGTGIDLFRELIADKSMHKTNVVLITASDEIDTVKTAMKLGCFDYLLKPVSYERLQETLNRYLTLNTAMKAYDNLQQRQIDELFNIQLRDKHQQSLPKGIESITLDTIKRVFSQNIGVRFTVEKLVLETGISKTTARRYLEYCSANGLLSAENEYGKVGRPERVYVKRGDNIE</sequence>
<evidence type="ECO:0000256" key="4">
    <source>
        <dbReference type="ARBA" id="ARBA00023012"/>
    </source>
</evidence>
<evidence type="ECO:0000256" key="7">
    <source>
        <dbReference type="ARBA" id="ARBA00023159"/>
    </source>
</evidence>
<evidence type="ECO:0000259" key="11">
    <source>
        <dbReference type="PROSITE" id="PS50110"/>
    </source>
</evidence>
<dbReference type="InterPro" id="IPR048714">
    <property type="entry name" value="DpiA-like_HTH"/>
</dbReference>
<proteinExistence type="predicted"/>
<keyword evidence="7 9" id="KW-0010">Activator</keyword>
<dbReference type="Pfam" id="PF20714">
    <property type="entry name" value="HTH_64"/>
    <property type="match status" value="1"/>
</dbReference>
<keyword evidence="13" id="KW-1185">Reference proteome</keyword>
<name>A0ABU9GPP7_9GAMM</name>
<evidence type="ECO:0000256" key="8">
    <source>
        <dbReference type="ARBA" id="ARBA00023163"/>
    </source>
</evidence>
<keyword evidence="5 9" id="KW-0805">Transcription regulation</keyword>
<keyword evidence="3 10" id="KW-0597">Phosphoprotein</keyword>
<dbReference type="PIRSF" id="PIRSF006171">
    <property type="entry name" value="RR_citrat_malat"/>
    <property type="match status" value="1"/>
</dbReference>
<keyword evidence="8 9" id="KW-0804">Transcription</keyword>
<evidence type="ECO:0000313" key="12">
    <source>
        <dbReference type="EMBL" id="MEL0629298.1"/>
    </source>
</evidence>
<dbReference type="Proteomes" id="UP001369082">
    <property type="component" value="Unassembled WGS sequence"/>
</dbReference>
<protein>
    <recommendedName>
        <fullName evidence="9">Transcriptional regulatory protein</fullName>
    </recommendedName>
</protein>
<dbReference type="PROSITE" id="PS50110">
    <property type="entry name" value="RESPONSE_REGULATORY"/>
    <property type="match status" value="1"/>
</dbReference>
<reference evidence="12 13" key="1">
    <citation type="submission" date="2024-02" db="EMBL/GenBank/DDBJ databases">
        <title>Bacteria isolated from the canopy kelp, Nereocystis luetkeana.</title>
        <authorList>
            <person name="Pfister C.A."/>
            <person name="Younker I.T."/>
            <person name="Light S.H."/>
        </authorList>
    </citation>
    <scope>NUCLEOTIDE SEQUENCE [LARGE SCALE GENOMIC DNA]</scope>
    <source>
        <strain evidence="12 13">TI.1.05</strain>
    </source>
</reference>
<keyword evidence="2 9" id="KW-0963">Cytoplasm</keyword>
<comment type="caution">
    <text evidence="12">The sequence shown here is derived from an EMBL/GenBank/DDBJ whole genome shotgun (WGS) entry which is preliminary data.</text>
</comment>
<dbReference type="Pfam" id="PF00072">
    <property type="entry name" value="Response_reg"/>
    <property type="match status" value="1"/>
</dbReference>
<organism evidence="12 13">
    <name type="scientific">Psychromonas aquatilis</name>
    <dbReference type="NCBI Taxonomy" id="2005072"/>
    <lineage>
        <taxon>Bacteria</taxon>
        <taxon>Pseudomonadati</taxon>
        <taxon>Pseudomonadota</taxon>
        <taxon>Gammaproteobacteria</taxon>
        <taxon>Alteromonadales</taxon>
        <taxon>Psychromonadaceae</taxon>
        <taxon>Psychromonas</taxon>
    </lineage>
</organism>